<evidence type="ECO:0000313" key="2">
    <source>
        <dbReference type="Proteomes" id="UP000265745"/>
    </source>
</evidence>
<sequence length="114" mass="12531">MSAWIDLLKGEVDATSITATATRLGVSRTAVSLVLSDKYPAKTDRMAKRVVEVLGAVICPVLGESITPERCHGYRSMRAPTHNPIAMRHWRACQRCPNNPTAQTDKPENSNADR</sequence>
<dbReference type="Proteomes" id="UP000265745">
    <property type="component" value="Unassembled WGS sequence"/>
</dbReference>
<keyword evidence="2" id="KW-1185">Reference proteome</keyword>
<evidence type="ECO:0008006" key="3">
    <source>
        <dbReference type="Google" id="ProtNLM"/>
    </source>
</evidence>
<protein>
    <recommendedName>
        <fullName evidence="3">Transcriptional regulator</fullName>
    </recommendedName>
</protein>
<organism evidence="1 2">
    <name type="scientific">Pseudomonas jilinensis</name>
    <dbReference type="NCBI Taxonomy" id="2078689"/>
    <lineage>
        <taxon>Bacteria</taxon>
        <taxon>Pseudomonadati</taxon>
        <taxon>Pseudomonadota</taxon>
        <taxon>Gammaproteobacteria</taxon>
        <taxon>Pseudomonadales</taxon>
        <taxon>Pseudomonadaceae</taxon>
        <taxon>Pseudomonas</taxon>
    </lineage>
</organism>
<name>A0A396RZ33_9PSED</name>
<dbReference type="AlphaFoldDB" id="A0A396RZ33"/>
<gene>
    <name evidence="1" type="ORF">C2846_05445</name>
</gene>
<reference evidence="1 2" key="1">
    <citation type="submission" date="2018-06" db="EMBL/GenBank/DDBJ databases">
        <title>Pseudomonas jilinensis sp. nov., isolated from the production water of Jilin Oilfield in China.</title>
        <authorList>
            <person name="Wang J."/>
        </authorList>
    </citation>
    <scope>NUCLEOTIDE SEQUENCE [LARGE SCALE GENOMIC DNA]</scope>
    <source>
        <strain evidence="1 2">JS15-10A1</strain>
    </source>
</reference>
<dbReference type="OrthoDB" id="7358102at2"/>
<evidence type="ECO:0000313" key="1">
    <source>
        <dbReference type="EMBL" id="RHW21907.1"/>
    </source>
</evidence>
<comment type="caution">
    <text evidence="1">The sequence shown here is derived from an EMBL/GenBank/DDBJ whole genome shotgun (WGS) entry which is preliminary data.</text>
</comment>
<dbReference type="RefSeq" id="WP_119700903.1">
    <property type="nucleotide sequence ID" value="NZ_QJSA01000004.1"/>
</dbReference>
<dbReference type="EMBL" id="QJSA01000004">
    <property type="protein sequence ID" value="RHW21907.1"/>
    <property type="molecule type" value="Genomic_DNA"/>
</dbReference>
<proteinExistence type="predicted"/>
<accession>A0A396RZ33</accession>